<dbReference type="EMBL" id="JAGGMB010000015">
    <property type="protein sequence ID" value="MBP2079303.1"/>
    <property type="molecule type" value="Genomic_DNA"/>
</dbReference>
<proteinExistence type="predicted"/>
<keyword evidence="3" id="KW-1185">Reference proteome</keyword>
<protein>
    <submittedName>
        <fullName evidence="2">Lipoate-protein ligase A</fullName>
        <ecNumber evidence="2">6.3.1.20</ecNumber>
    </submittedName>
</protein>
<sequence length="280" mass="32317">MKKHWAFINTGFQDAAWNMAFDECLINWHHEGKIPPTLRFYGWKEPSLSVGYFQKVNKKINFDAIERHGCQFVRRLTGGSAVLHDDELTYSLVISENDPDIPISVQEAYHVLSKGVFEGYRNLGIPAEYAILDRERARGRTAICFEKPAIYEMVVDGKKLSGNAQTRQKGVLMQHGSIPMSMNTVMLFDLFLFSSERLRERSRDAFHKKAVTINQLTNRVYQYDMLTDAFKEGFKKGLDLELHPLQLTETQWEEVQQLAQSKYETKAWNINSNKERASIG</sequence>
<dbReference type="Proteomes" id="UP001138793">
    <property type="component" value="Unassembled WGS sequence"/>
</dbReference>
<evidence type="ECO:0000259" key="1">
    <source>
        <dbReference type="PROSITE" id="PS51733"/>
    </source>
</evidence>
<comment type="caution">
    <text evidence="2">The sequence shown here is derived from an EMBL/GenBank/DDBJ whole genome shotgun (WGS) entry which is preliminary data.</text>
</comment>
<dbReference type="SUPFAM" id="SSF55681">
    <property type="entry name" value="Class II aaRS and biotin synthetases"/>
    <property type="match status" value="1"/>
</dbReference>
<gene>
    <name evidence="2" type="ORF">J2Z64_003601</name>
</gene>
<name>A0A9X1CJY8_9BACI</name>
<evidence type="ECO:0000313" key="2">
    <source>
        <dbReference type="EMBL" id="MBP2079303.1"/>
    </source>
</evidence>
<dbReference type="PANTHER" id="PTHR43679:SF2">
    <property type="entry name" value="OCTANOYL-[GCVH]:PROTEIN N-OCTANOYLTRANSFERASE"/>
    <property type="match status" value="1"/>
</dbReference>
<dbReference type="GO" id="GO:0016979">
    <property type="term" value="F:lipoate-protein ligase activity"/>
    <property type="evidence" value="ECO:0007669"/>
    <property type="project" value="UniProtKB-EC"/>
</dbReference>
<dbReference type="PROSITE" id="PS51733">
    <property type="entry name" value="BPL_LPL_CATALYTIC"/>
    <property type="match status" value="1"/>
</dbReference>
<organism evidence="2 3">
    <name type="scientific">Oceanobacillus polygoni</name>
    <dbReference type="NCBI Taxonomy" id="1235259"/>
    <lineage>
        <taxon>Bacteria</taxon>
        <taxon>Bacillati</taxon>
        <taxon>Bacillota</taxon>
        <taxon>Bacilli</taxon>
        <taxon>Bacillales</taxon>
        <taxon>Bacillaceae</taxon>
        <taxon>Oceanobacillus</taxon>
    </lineage>
</organism>
<dbReference type="InterPro" id="IPR004143">
    <property type="entry name" value="BPL_LPL_catalytic"/>
</dbReference>
<accession>A0A9X1CJY8</accession>
<keyword evidence="2" id="KW-0436">Ligase</keyword>
<dbReference type="AlphaFoldDB" id="A0A9X1CJY8"/>
<dbReference type="EC" id="6.3.1.20" evidence="2"/>
<dbReference type="RefSeq" id="WP_420874455.1">
    <property type="nucleotide sequence ID" value="NZ_JAGGMB010000015.1"/>
</dbReference>
<dbReference type="CDD" id="cd16443">
    <property type="entry name" value="LplA"/>
    <property type="match status" value="1"/>
</dbReference>
<dbReference type="Gene3D" id="3.30.930.10">
    <property type="entry name" value="Bira Bifunctional Protein, Domain 2"/>
    <property type="match status" value="1"/>
</dbReference>
<reference evidence="2" key="1">
    <citation type="submission" date="2021-03" db="EMBL/GenBank/DDBJ databases">
        <title>Genomic Encyclopedia of Type Strains, Phase IV (KMG-IV): sequencing the most valuable type-strain genomes for metagenomic binning, comparative biology and taxonomic classification.</title>
        <authorList>
            <person name="Goeker M."/>
        </authorList>
    </citation>
    <scope>NUCLEOTIDE SEQUENCE</scope>
    <source>
        <strain evidence="2">DSM 107338</strain>
    </source>
</reference>
<dbReference type="InterPro" id="IPR045864">
    <property type="entry name" value="aa-tRNA-synth_II/BPL/LPL"/>
</dbReference>
<evidence type="ECO:0000313" key="3">
    <source>
        <dbReference type="Proteomes" id="UP001138793"/>
    </source>
</evidence>
<dbReference type="Pfam" id="PF21948">
    <property type="entry name" value="LplA-B_cat"/>
    <property type="match status" value="1"/>
</dbReference>
<dbReference type="GO" id="GO:0009249">
    <property type="term" value="P:protein lipoylation"/>
    <property type="evidence" value="ECO:0007669"/>
    <property type="project" value="UniProtKB-ARBA"/>
</dbReference>
<dbReference type="InterPro" id="IPR050664">
    <property type="entry name" value="Octanoyltrans_LipM/LipL"/>
</dbReference>
<feature type="domain" description="BPL/LPL catalytic" evidence="1">
    <location>
        <begin position="32"/>
        <end position="242"/>
    </location>
</feature>
<dbReference type="PANTHER" id="PTHR43679">
    <property type="entry name" value="OCTANOYLTRANSFERASE LIPM-RELATED"/>
    <property type="match status" value="1"/>
</dbReference>